<dbReference type="GO" id="GO:0005737">
    <property type="term" value="C:cytoplasm"/>
    <property type="evidence" value="ECO:0007669"/>
    <property type="project" value="TreeGrafter"/>
</dbReference>
<feature type="domain" description="CobW C-terminal" evidence="7">
    <location>
        <begin position="248"/>
        <end position="334"/>
    </location>
</feature>
<evidence type="ECO:0000256" key="1">
    <source>
        <dbReference type="ARBA" id="ARBA00022741"/>
    </source>
</evidence>
<comment type="similarity">
    <text evidence="4">Belongs to the SIMIBI class G3E GTPase family. ZNG1 subfamily.</text>
</comment>
<accession>A0A0L6W2J2</accession>
<dbReference type="PANTHER" id="PTHR13748:SF46">
    <property type="entry name" value="ZINC CHAPERONE YEIR"/>
    <property type="match status" value="1"/>
</dbReference>
<gene>
    <name evidence="8" type="ORF">Tfer_2096</name>
</gene>
<dbReference type="InterPro" id="IPR036627">
    <property type="entry name" value="CobW-likC_sf"/>
</dbReference>
<sequence length="337" mass="37517">MLSIARDRFVGPGQISPEGRYVMKVDLINGFLGAGKTTFLINLLETKNPSEKVAVLVNEFGTVGIDGDLLTGHDANVVELPNGCICCTLKADLRNQIREIAEKFKPDRLYIEPTGAATIKNLLGILESLSLEKYIENIRVILVLDAGTFMENMEKNRGFVETQLESAQIILVNKCDKVSPEQLGLIREIIRKTNCSGQVLLTSFGKVLHRDLSEPAVLPETALNNVLSGNIGATGKHLHDLPLKEYGQFSVQSSNLFDVDRLRKFFGRLSDNWYGSVDRAKGIFRVAGSQWVRFDLVSREVSESFLEKEYTFSKLIVIGTDLSKKLLNTEFMNCQKG</sequence>
<dbReference type="InterPro" id="IPR027417">
    <property type="entry name" value="P-loop_NTPase"/>
</dbReference>
<dbReference type="PANTHER" id="PTHR13748">
    <property type="entry name" value="COBW-RELATED"/>
    <property type="match status" value="1"/>
</dbReference>
<dbReference type="Gene3D" id="3.30.1220.10">
    <property type="entry name" value="CobW-like, C-terminal domain"/>
    <property type="match status" value="1"/>
</dbReference>
<dbReference type="InterPro" id="IPR011629">
    <property type="entry name" value="CobW-like_C"/>
</dbReference>
<dbReference type="Pfam" id="PF07683">
    <property type="entry name" value="CobW_C"/>
    <property type="match status" value="1"/>
</dbReference>
<evidence type="ECO:0000259" key="6">
    <source>
        <dbReference type="Pfam" id="PF02492"/>
    </source>
</evidence>
<keyword evidence="3" id="KW-0143">Chaperone</keyword>
<dbReference type="Proteomes" id="UP000037175">
    <property type="component" value="Unassembled WGS sequence"/>
</dbReference>
<dbReference type="SUPFAM" id="SSF52540">
    <property type="entry name" value="P-loop containing nucleoside triphosphate hydrolases"/>
    <property type="match status" value="1"/>
</dbReference>
<reference evidence="9" key="1">
    <citation type="submission" date="2015-07" db="EMBL/GenBank/DDBJ databases">
        <title>Complete Genome of Thermincola ferriacetica strain Z-0001T.</title>
        <authorList>
            <person name="Lusk B."/>
            <person name="Badalamenti J.P."/>
            <person name="Parameswaran P."/>
            <person name="Bond D.R."/>
            <person name="Torres C.I."/>
        </authorList>
    </citation>
    <scope>NUCLEOTIDE SEQUENCE [LARGE SCALE GENOMIC DNA]</scope>
    <source>
        <strain evidence="9">Z-0001</strain>
    </source>
</reference>
<evidence type="ECO:0000256" key="2">
    <source>
        <dbReference type="ARBA" id="ARBA00022801"/>
    </source>
</evidence>
<dbReference type="AlphaFoldDB" id="A0A0L6W2J2"/>
<evidence type="ECO:0000256" key="5">
    <source>
        <dbReference type="ARBA" id="ARBA00049117"/>
    </source>
</evidence>
<dbReference type="GO" id="GO:0016787">
    <property type="term" value="F:hydrolase activity"/>
    <property type="evidence" value="ECO:0007669"/>
    <property type="project" value="UniProtKB-KW"/>
</dbReference>
<dbReference type="SUPFAM" id="SSF90002">
    <property type="entry name" value="Hypothetical protein YjiA, C-terminal domain"/>
    <property type="match status" value="1"/>
</dbReference>
<dbReference type="Pfam" id="PF02492">
    <property type="entry name" value="cobW"/>
    <property type="match status" value="1"/>
</dbReference>
<evidence type="ECO:0000313" key="9">
    <source>
        <dbReference type="Proteomes" id="UP000037175"/>
    </source>
</evidence>
<protein>
    <submittedName>
        <fullName evidence="8">Cobalamin synthesis protein P47K</fullName>
    </submittedName>
</protein>
<dbReference type="CDD" id="cd03112">
    <property type="entry name" value="CobW-like"/>
    <property type="match status" value="1"/>
</dbReference>
<name>A0A0L6W2J2_9FIRM</name>
<evidence type="ECO:0000313" key="8">
    <source>
        <dbReference type="EMBL" id="KNZ69299.1"/>
    </source>
</evidence>
<comment type="catalytic activity">
    <reaction evidence="5">
        <text>GTP + H2O = GDP + phosphate + H(+)</text>
        <dbReference type="Rhea" id="RHEA:19669"/>
        <dbReference type="ChEBI" id="CHEBI:15377"/>
        <dbReference type="ChEBI" id="CHEBI:15378"/>
        <dbReference type="ChEBI" id="CHEBI:37565"/>
        <dbReference type="ChEBI" id="CHEBI:43474"/>
        <dbReference type="ChEBI" id="CHEBI:58189"/>
    </reaction>
    <physiologicalReaction direction="left-to-right" evidence="5">
        <dbReference type="Rhea" id="RHEA:19670"/>
    </physiologicalReaction>
</comment>
<proteinExistence type="inferred from homology"/>
<feature type="domain" description="CobW/HypB/UreG nucleotide-binding" evidence="6">
    <location>
        <begin position="26"/>
        <end position="199"/>
    </location>
</feature>
<comment type="caution">
    <text evidence="8">The sequence shown here is derived from an EMBL/GenBank/DDBJ whole genome shotgun (WGS) entry which is preliminary data.</text>
</comment>
<dbReference type="InterPro" id="IPR003495">
    <property type="entry name" value="CobW/HypB/UreG_nucleotide-bd"/>
</dbReference>
<dbReference type="PATRIC" id="fig|281456.6.peg.2201"/>
<dbReference type="GO" id="GO:0000166">
    <property type="term" value="F:nucleotide binding"/>
    <property type="evidence" value="ECO:0007669"/>
    <property type="project" value="UniProtKB-KW"/>
</dbReference>
<evidence type="ECO:0000256" key="3">
    <source>
        <dbReference type="ARBA" id="ARBA00023186"/>
    </source>
</evidence>
<evidence type="ECO:0000259" key="7">
    <source>
        <dbReference type="Pfam" id="PF07683"/>
    </source>
</evidence>
<dbReference type="Gene3D" id="3.40.50.300">
    <property type="entry name" value="P-loop containing nucleotide triphosphate hydrolases"/>
    <property type="match status" value="1"/>
</dbReference>
<keyword evidence="2" id="KW-0378">Hydrolase</keyword>
<dbReference type="InterPro" id="IPR051316">
    <property type="entry name" value="Zinc-reg_GTPase_activator"/>
</dbReference>
<keyword evidence="9" id="KW-1185">Reference proteome</keyword>
<keyword evidence="1" id="KW-0547">Nucleotide-binding</keyword>
<evidence type="ECO:0000256" key="4">
    <source>
        <dbReference type="ARBA" id="ARBA00034320"/>
    </source>
</evidence>
<organism evidence="8 9">
    <name type="scientific">Thermincola ferriacetica</name>
    <dbReference type="NCBI Taxonomy" id="281456"/>
    <lineage>
        <taxon>Bacteria</taxon>
        <taxon>Bacillati</taxon>
        <taxon>Bacillota</taxon>
        <taxon>Clostridia</taxon>
        <taxon>Eubacteriales</taxon>
        <taxon>Thermincolaceae</taxon>
        <taxon>Thermincola</taxon>
    </lineage>
</organism>
<dbReference type="EMBL" id="LGTE01000014">
    <property type="protein sequence ID" value="KNZ69299.1"/>
    <property type="molecule type" value="Genomic_DNA"/>
</dbReference>